<organism evidence="14 15">
    <name type="scientific">Nocardioides aquiterrae</name>
    <dbReference type="NCBI Taxonomy" id="203799"/>
    <lineage>
        <taxon>Bacteria</taxon>
        <taxon>Bacillati</taxon>
        <taxon>Actinomycetota</taxon>
        <taxon>Actinomycetes</taxon>
        <taxon>Propionibacteriales</taxon>
        <taxon>Nocardioidaceae</taxon>
        <taxon>Nocardioides</taxon>
    </lineage>
</organism>
<feature type="transmembrane region" description="Helical" evidence="11">
    <location>
        <begin position="198"/>
        <end position="221"/>
    </location>
</feature>
<dbReference type="EMBL" id="BAAAJE010000002">
    <property type="protein sequence ID" value="GAA1128477.1"/>
    <property type="molecule type" value="Genomic_DNA"/>
</dbReference>
<dbReference type="Proteomes" id="UP001499979">
    <property type="component" value="Unassembled WGS sequence"/>
</dbReference>
<dbReference type="RefSeq" id="WP_343905380.1">
    <property type="nucleotide sequence ID" value="NZ_BAAAJE010000002.1"/>
</dbReference>
<keyword evidence="3 11" id="KW-0813">Transport</keyword>
<dbReference type="NCBIfam" id="TIGR01131">
    <property type="entry name" value="ATP_synt_6_or_A"/>
    <property type="match status" value="1"/>
</dbReference>
<evidence type="ECO:0000256" key="3">
    <source>
        <dbReference type="ARBA" id="ARBA00022448"/>
    </source>
</evidence>
<keyword evidence="5 11" id="KW-0812">Transmembrane</keyword>
<evidence type="ECO:0000256" key="13">
    <source>
        <dbReference type="SAM" id="MobiDB-lite"/>
    </source>
</evidence>
<dbReference type="CDD" id="cd00310">
    <property type="entry name" value="ATP-synt_Fo_a_6"/>
    <property type="match status" value="1"/>
</dbReference>
<proteinExistence type="inferred from homology"/>
<evidence type="ECO:0000256" key="12">
    <source>
        <dbReference type="RuleBase" id="RU000483"/>
    </source>
</evidence>
<evidence type="ECO:0000256" key="11">
    <source>
        <dbReference type="HAMAP-Rule" id="MF_01393"/>
    </source>
</evidence>
<keyword evidence="7 11" id="KW-1133">Transmembrane helix</keyword>
<feature type="transmembrane region" description="Helical" evidence="11">
    <location>
        <begin position="43"/>
        <end position="62"/>
    </location>
</feature>
<dbReference type="InterPro" id="IPR023011">
    <property type="entry name" value="ATP_synth_F0_asu_AS"/>
</dbReference>
<dbReference type="HAMAP" id="MF_01393">
    <property type="entry name" value="ATP_synth_a_bact"/>
    <property type="match status" value="1"/>
</dbReference>
<evidence type="ECO:0000256" key="8">
    <source>
        <dbReference type="ARBA" id="ARBA00023065"/>
    </source>
</evidence>
<dbReference type="InterPro" id="IPR045082">
    <property type="entry name" value="ATP_syn_F0_a_bact/chloroplast"/>
</dbReference>
<evidence type="ECO:0000256" key="1">
    <source>
        <dbReference type="ARBA" id="ARBA00004141"/>
    </source>
</evidence>
<dbReference type="InterPro" id="IPR035908">
    <property type="entry name" value="F0_ATP_A_sf"/>
</dbReference>
<feature type="transmembrane region" description="Helical" evidence="11">
    <location>
        <begin position="102"/>
        <end position="122"/>
    </location>
</feature>
<evidence type="ECO:0000256" key="5">
    <source>
        <dbReference type="ARBA" id="ARBA00022692"/>
    </source>
</evidence>
<comment type="similarity">
    <text evidence="2 11 12">Belongs to the ATPase A chain family.</text>
</comment>
<comment type="caution">
    <text evidence="14">The sequence shown here is derived from an EMBL/GenBank/DDBJ whole genome shotgun (WGS) entry which is preliminary data.</text>
</comment>
<dbReference type="Gene3D" id="1.20.120.220">
    <property type="entry name" value="ATP synthase, F0 complex, subunit A"/>
    <property type="match status" value="1"/>
</dbReference>
<name>A0ABN1U9B4_9ACTN</name>
<dbReference type="PRINTS" id="PR00123">
    <property type="entry name" value="ATPASEA"/>
</dbReference>
<keyword evidence="9 11" id="KW-0472">Membrane</keyword>
<keyword evidence="4 11" id="KW-0138">CF(0)</keyword>
<comment type="function">
    <text evidence="11 12">Key component of the proton channel; it plays a direct role in the translocation of protons across the membrane.</text>
</comment>
<evidence type="ECO:0000256" key="10">
    <source>
        <dbReference type="ARBA" id="ARBA00023310"/>
    </source>
</evidence>
<sequence>MTGLQTLTGLLPMASGGGGEESTIQIGHHKTAEWLGMTFNVDTIISTLVAGGLVLLLGFWVVRQMRRTTEDHVPTKTQILWEAVVGEVNKQVEDNLGRVHPFVAPLAISLFFFILFANWLELVPTELNHDTHLLPAPTADTNLTYALAAVTMISVWAYGIRQKGVKGYFKHFLEPFPVLLPLNILEELIKPITLALRLFGNIFAGGIMLALIGLIPIYAMWAPNLLWKAFDGVIGLIQAFIFALLTVLYFAMAGAGHEDHEDHEEHHGDQREKPADHDDTVGHDDAASAEPSPVPAH</sequence>
<feature type="transmembrane region" description="Helical" evidence="11">
    <location>
        <begin position="233"/>
        <end position="251"/>
    </location>
</feature>
<dbReference type="Pfam" id="PF00119">
    <property type="entry name" value="ATP-synt_A"/>
    <property type="match status" value="1"/>
</dbReference>
<evidence type="ECO:0000256" key="2">
    <source>
        <dbReference type="ARBA" id="ARBA00006810"/>
    </source>
</evidence>
<dbReference type="SUPFAM" id="SSF81336">
    <property type="entry name" value="F1F0 ATP synthase subunit A"/>
    <property type="match status" value="1"/>
</dbReference>
<protein>
    <recommendedName>
        <fullName evidence="11 12">ATP synthase subunit a</fullName>
    </recommendedName>
    <alternativeName>
        <fullName evidence="11">ATP synthase F0 sector subunit a</fullName>
    </alternativeName>
    <alternativeName>
        <fullName evidence="11">F-ATPase subunit 6</fullName>
    </alternativeName>
</protein>
<reference evidence="14 15" key="1">
    <citation type="journal article" date="2019" name="Int. J. Syst. Evol. Microbiol.">
        <title>The Global Catalogue of Microorganisms (GCM) 10K type strain sequencing project: providing services to taxonomists for standard genome sequencing and annotation.</title>
        <authorList>
            <consortium name="The Broad Institute Genomics Platform"/>
            <consortium name="The Broad Institute Genome Sequencing Center for Infectious Disease"/>
            <person name="Wu L."/>
            <person name="Ma J."/>
        </authorList>
    </citation>
    <scope>NUCLEOTIDE SEQUENCE [LARGE SCALE GENOMIC DNA]</scope>
    <source>
        <strain evidence="14 15">JCM 11813</strain>
    </source>
</reference>
<dbReference type="PROSITE" id="PS00449">
    <property type="entry name" value="ATPASE_A"/>
    <property type="match status" value="1"/>
</dbReference>
<evidence type="ECO:0000313" key="15">
    <source>
        <dbReference type="Proteomes" id="UP001499979"/>
    </source>
</evidence>
<dbReference type="InterPro" id="IPR000568">
    <property type="entry name" value="ATP_synth_F0_asu"/>
</dbReference>
<keyword evidence="10 11" id="KW-0066">ATP synthesis</keyword>
<feature type="compositionally biased region" description="Basic and acidic residues" evidence="13">
    <location>
        <begin position="259"/>
        <end position="286"/>
    </location>
</feature>
<keyword evidence="11" id="KW-1003">Cell membrane</keyword>
<comment type="subcellular location">
    <subcellularLocation>
        <location evidence="11 12">Cell membrane</location>
        <topology evidence="11 12">Multi-pass membrane protein</topology>
    </subcellularLocation>
    <subcellularLocation>
        <location evidence="1">Membrane</location>
        <topology evidence="1">Multi-pass membrane protein</topology>
    </subcellularLocation>
</comment>
<dbReference type="PANTHER" id="PTHR42823">
    <property type="entry name" value="ATP SYNTHASE SUBUNIT A, CHLOROPLASTIC"/>
    <property type="match status" value="1"/>
</dbReference>
<gene>
    <name evidence="11 14" type="primary">atpB</name>
    <name evidence="14" type="ORF">GCM10009606_05170</name>
</gene>
<evidence type="ECO:0000256" key="6">
    <source>
        <dbReference type="ARBA" id="ARBA00022781"/>
    </source>
</evidence>
<keyword evidence="6 11" id="KW-0375">Hydrogen ion transport</keyword>
<evidence type="ECO:0000256" key="7">
    <source>
        <dbReference type="ARBA" id="ARBA00022989"/>
    </source>
</evidence>
<evidence type="ECO:0000256" key="9">
    <source>
        <dbReference type="ARBA" id="ARBA00023136"/>
    </source>
</evidence>
<feature type="transmembrane region" description="Helical" evidence="11">
    <location>
        <begin position="142"/>
        <end position="160"/>
    </location>
</feature>
<evidence type="ECO:0000256" key="4">
    <source>
        <dbReference type="ARBA" id="ARBA00022547"/>
    </source>
</evidence>
<feature type="region of interest" description="Disordered" evidence="13">
    <location>
        <begin position="259"/>
        <end position="297"/>
    </location>
</feature>
<evidence type="ECO:0000313" key="14">
    <source>
        <dbReference type="EMBL" id="GAA1128477.1"/>
    </source>
</evidence>
<dbReference type="PANTHER" id="PTHR42823:SF3">
    <property type="entry name" value="ATP SYNTHASE SUBUNIT A, CHLOROPLASTIC"/>
    <property type="match status" value="1"/>
</dbReference>
<keyword evidence="15" id="KW-1185">Reference proteome</keyword>
<accession>A0ABN1U9B4</accession>
<keyword evidence="8 11" id="KW-0406">Ion transport</keyword>